<protein>
    <recommendedName>
        <fullName evidence="2">Leucine-rich repeat protein</fullName>
    </recommendedName>
</protein>
<gene>
    <name evidence="1" type="ORF">Catovirus_1_162</name>
</gene>
<reference evidence="1" key="1">
    <citation type="journal article" date="2017" name="Science">
        <title>Giant viruses with an expanded complement of translation system components.</title>
        <authorList>
            <person name="Schulz F."/>
            <person name="Yutin N."/>
            <person name="Ivanova N.N."/>
            <person name="Ortega D.R."/>
            <person name="Lee T.K."/>
            <person name="Vierheilig J."/>
            <person name="Daims H."/>
            <person name="Horn M."/>
            <person name="Wagner M."/>
            <person name="Jensen G.J."/>
            <person name="Kyrpides N.C."/>
            <person name="Koonin E.V."/>
            <person name="Woyke T."/>
        </authorList>
    </citation>
    <scope>NUCLEOTIDE SEQUENCE</scope>
    <source>
        <strain evidence="1">CTV1</strain>
    </source>
</reference>
<organism evidence="1">
    <name type="scientific">Catovirus CTV1</name>
    <dbReference type="NCBI Taxonomy" id="1977631"/>
    <lineage>
        <taxon>Viruses</taxon>
        <taxon>Varidnaviria</taxon>
        <taxon>Bamfordvirae</taxon>
        <taxon>Nucleocytoviricota</taxon>
        <taxon>Megaviricetes</taxon>
        <taxon>Imitervirales</taxon>
        <taxon>Mimiviridae</taxon>
        <taxon>Klosneuvirinae</taxon>
        <taxon>Catovirus</taxon>
    </lineage>
</organism>
<evidence type="ECO:0000313" key="1">
    <source>
        <dbReference type="EMBL" id="ARF08112.1"/>
    </source>
</evidence>
<name>A0A1V0S8S8_9VIRU</name>
<dbReference type="SUPFAM" id="SSF52047">
    <property type="entry name" value="RNI-like"/>
    <property type="match status" value="1"/>
</dbReference>
<sequence>MEYHIHMLICSDIYNIIANYLPIQDSMKLQYLCKNLFELKMEHYIFGKYNIRFLEKHLESIVRLEIFDKRKIYFLNDQINDKVISKFRKLKYVILLGNSNITDNGLIHLKGIHTLKIKNNTKITDNGLEYIKGVHILELNSNDNMTDNGLVHLKGIHTLKLNYSINITDNGLAHLKGIHTLKLGLDRNITDD</sequence>
<dbReference type="InterPro" id="IPR032675">
    <property type="entry name" value="LRR_dom_sf"/>
</dbReference>
<accession>A0A1V0S8S8</accession>
<evidence type="ECO:0008006" key="2">
    <source>
        <dbReference type="Google" id="ProtNLM"/>
    </source>
</evidence>
<dbReference type="Gene3D" id="3.80.10.10">
    <property type="entry name" value="Ribonuclease Inhibitor"/>
    <property type="match status" value="2"/>
</dbReference>
<proteinExistence type="predicted"/>
<dbReference type="EMBL" id="KY684083">
    <property type="protein sequence ID" value="ARF08112.1"/>
    <property type="molecule type" value="Genomic_DNA"/>
</dbReference>